<gene>
    <name evidence="1" type="ORF">L5014_07295</name>
</gene>
<dbReference type="Proteomes" id="UP001139308">
    <property type="component" value="Unassembled WGS sequence"/>
</dbReference>
<name>A0A9X1RN37_9BURK</name>
<accession>A0A9X1RN37</accession>
<comment type="caution">
    <text evidence="1">The sequence shown here is derived from an EMBL/GenBank/DDBJ whole genome shotgun (WGS) entry which is preliminary data.</text>
</comment>
<sequence>MQSRATNSSRQAALATEAVTRLIDVYSIVPEDFLQPTSVGYPHRAKTVTPQENAACRMPDRAQALIPSRTALHSLRV</sequence>
<protein>
    <submittedName>
        <fullName evidence="1">Uncharacterized protein</fullName>
    </submittedName>
</protein>
<reference evidence="1" key="1">
    <citation type="submission" date="2022-01" db="EMBL/GenBank/DDBJ databases">
        <title>Genome sequence and assembly of Parabukholderia sp. RG36.</title>
        <authorList>
            <person name="Chhetri G."/>
        </authorList>
    </citation>
    <scope>NUCLEOTIDE SEQUENCE</scope>
    <source>
        <strain evidence="1">RG36</strain>
    </source>
</reference>
<proteinExistence type="predicted"/>
<keyword evidence="2" id="KW-1185">Reference proteome</keyword>
<evidence type="ECO:0000313" key="2">
    <source>
        <dbReference type="Proteomes" id="UP001139308"/>
    </source>
</evidence>
<organism evidence="1 2">
    <name type="scientific">Paraburkholderia tagetis</name>
    <dbReference type="NCBI Taxonomy" id="2913261"/>
    <lineage>
        <taxon>Bacteria</taxon>
        <taxon>Pseudomonadati</taxon>
        <taxon>Pseudomonadota</taxon>
        <taxon>Betaproteobacteria</taxon>
        <taxon>Burkholderiales</taxon>
        <taxon>Burkholderiaceae</taxon>
        <taxon>Paraburkholderia</taxon>
    </lineage>
</organism>
<dbReference type="EMBL" id="JAKLJA010000004">
    <property type="protein sequence ID" value="MCG5073169.1"/>
    <property type="molecule type" value="Genomic_DNA"/>
</dbReference>
<dbReference type="AlphaFoldDB" id="A0A9X1RN37"/>
<evidence type="ECO:0000313" key="1">
    <source>
        <dbReference type="EMBL" id="MCG5073169.1"/>
    </source>
</evidence>